<dbReference type="AlphaFoldDB" id="A0A8H4MZU4"/>
<comment type="caution">
    <text evidence="3">The sequence shown here is derived from an EMBL/GenBank/DDBJ whole genome shotgun (WGS) entry which is preliminary data.</text>
</comment>
<feature type="domain" description="VWFA" evidence="2">
    <location>
        <begin position="320"/>
        <end position="514"/>
    </location>
</feature>
<organism evidence="3 5">
    <name type="scientific">Botryosphaeria dothidea</name>
    <dbReference type="NCBI Taxonomy" id="55169"/>
    <lineage>
        <taxon>Eukaryota</taxon>
        <taxon>Fungi</taxon>
        <taxon>Dikarya</taxon>
        <taxon>Ascomycota</taxon>
        <taxon>Pezizomycotina</taxon>
        <taxon>Dothideomycetes</taxon>
        <taxon>Dothideomycetes incertae sedis</taxon>
        <taxon>Botryosphaeriales</taxon>
        <taxon>Botryosphaeriaceae</taxon>
        <taxon>Botryosphaeria</taxon>
    </lineage>
</organism>
<dbReference type="InterPro" id="IPR036465">
    <property type="entry name" value="vWFA_dom_sf"/>
</dbReference>
<dbReference type="InterPro" id="IPR002035">
    <property type="entry name" value="VWF_A"/>
</dbReference>
<dbReference type="EMBL" id="WWBZ02000040">
    <property type="protein sequence ID" value="KAF4306059.1"/>
    <property type="molecule type" value="Genomic_DNA"/>
</dbReference>
<dbReference type="Proteomes" id="UP000572817">
    <property type="component" value="Unassembled WGS sequence"/>
</dbReference>
<keyword evidence="5" id="KW-1185">Reference proteome</keyword>
<evidence type="ECO:0000313" key="5">
    <source>
        <dbReference type="Proteomes" id="UP000572817"/>
    </source>
</evidence>
<dbReference type="Gene3D" id="3.40.50.410">
    <property type="entry name" value="von Willebrand factor, type A domain"/>
    <property type="match status" value="1"/>
</dbReference>
<reference evidence="3 5" key="1">
    <citation type="submission" date="2020-04" db="EMBL/GenBank/DDBJ databases">
        <title>Genome Assembly and Annotation of Botryosphaeria dothidea sdau 11-99, a Latent Pathogen of Apple Fruit Ring Rot in China.</title>
        <authorList>
            <person name="Yu C."/>
            <person name="Diao Y."/>
            <person name="Lu Q."/>
            <person name="Zhao J."/>
            <person name="Cui S."/>
            <person name="Peng C."/>
            <person name="He B."/>
            <person name="Liu H."/>
        </authorList>
    </citation>
    <scope>NUCLEOTIDE SEQUENCE [LARGE SCALE GENOMIC DNA]</scope>
    <source>
        <strain evidence="5">sdau11-99</strain>
        <strain evidence="3">Sdau11-99</strain>
    </source>
</reference>
<feature type="region of interest" description="Disordered" evidence="1">
    <location>
        <begin position="248"/>
        <end position="297"/>
    </location>
</feature>
<dbReference type="SMART" id="SM00327">
    <property type="entry name" value="VWA"/>
    <property type="match status" value="1"/>
</dbReference>
<sequence length="1074" mass="119256">MARESLFGDPQTSPASTEANKKEIQPETGPVIISAAGDLLLRVKEDDDEEGFLYRVESTRLRDASSYFEKLLSGSFSEASHVGAHHDRLRNQYSTMADVPFDQLPEVAIVDIGRTSKVSTIKLITADFLRALHDQPLGSGKDAPPITNMANLAIVADRFDALDTFSRFVHRRKYLEMMDAKTKGKAGAGLPEERVRQRLLVGTLLDHPPWIKVYSKRLILGGSERWKSEAVGETGGALWWDIPAGIETNDNPYPQASPPTRRPDRPGMNAFTTPATEPPPAYSATPQGGNTTAATAPAMANPAASAAPADDRYAFLSSFDTVFLVDDSGSMAGRSWRETGKALETITPICTAHDSDGIDIFFLNHPDSPYHHNVTLPSTVTEIFTTVRPQGGTPTGQRLNQILKPYLQRVAADLDHTKPLNIIVITDGEPSDDVESVIINAAKKLDKYDAPAWQIGIQFFQVGREPGAKEHLKQLDDELAELAGEEDLRDIVDTVPFTGQDDAELTAEGILKVVLGAVNRRLDRKKSKDLHRRNTPASQFRGLLSEKAHIADVPHPPRQNFFNTDSYAAHVSSHLSACGLYPRASPLDPSFAAMEPASSRALGIAHIVANILNSQIEHSKQVNGHHVLWLPKFALVNKLWADEVTEMIWAHLDELKPLERVKCHRRQYYAAKIRTLKVVLDPSSPPATACLSGLALPRLREVELMFYYDATLQHIPPVLTPNVRAVTVHCSPRCLSRACDYALQAIMTRCQHLETFKYIGPSRHLEADRLLDLMMSQRQTLLDVRIHMADSLAQHCLTEDISTYLAEQSVVRNIYAPKSKLHAPRNRTPFESLESLETRIDYRSLHAISASLPRLKTLRINLLRCEATLPEPLDPILSRLAKSTQLEVLRIDRRPRPREGNLGVETPVTISGDAFADFAKSCPSLRQLYLAIQPGMVTQDFTTMHLEHAASSLSHLREVALFLTPESRSLAAAAVSIFGERCPDLESCHILGEFTVLDIDWETETVFPNLRRLSLNQIRGQETNWSLDAYDSKFRKKFPRLELLQVMKAFPGSLSAGASYLYDVPKIPRSDPSA</sequence>
<name>A0A8H4MZU4_9PEZI</name>
<dbReference type="SUPFAM" id="SSF53300">
    <property type="entry name" value="vWA-like"/>
    <property type="match status" value="1"/>
</dbReference>
<dbReference type="EMBL" id="WWBZ02000082">
    <property type="protein sequence ID" value="KAF4300866.1"/>
    <property type="molecule type" value="Genomic_DNA"/>
</dbReference>
<dbReference type="PROSITE" id="PS50234">
    <property type="entry name" value="VWFA"/>
    <property type="match status" value="1"/>
</dbReference>
<dbReference type="Gene3D" id="3.80.10.10">
    <property type="entry name" value="Ribonuclease Inhibitor"/>
    <property type="match status" value="1"/>
</dbReference>
<evidence type="ECO:0000313" key="4">
    <source>
        <dbReference type="EMBL" id="KAF4306059.1"/>
    </source>
</evidence>
<evidence type="ECO:0000256" key="1">
    <source>
        <dbReference type="SAM" id="MobiDB-lite"/>
    </source>
</evidence>
<accession>A0A8H4MZU4</accession>
<dbReference type="OrthoDB" id="2305901at2759"/>
<dbReference type="InterPro" id="IPR032675">
    <property type="entry name" value="LRR_dom_sf"/>
</dbReference>
<gene>
    <name evidence="4" type="ORF">GTA08_BOTSDO07219</name>
    <name evidence="3" type="ORF">GTA08_BOTSDO11414</name>
</gene>
<evidence type="ECO:0000313" key="3">
    <source>
        <dbReference type="EMBL" id="KAF4300866.1"/>
    </source>
</evidence>
<feature type="compositionally biased region" description="Low complexity" evidence="1">
    <location>
        <begin position="282"/>
        <end position="297"/>
    </location>
</feature>
<feature type="region of interest" description="Disordered" evidence="1">
    <location>
        <begin position="1"/>
        <end position="28"/>
    </location>
</feature>
<protein>
    <recommendedName>
        <fullName evidence="2">VWFA domain-containing protein</fullName>
    </recommendedName>
</protein>
<proteinExistence type="predicted"/>
<evidence type="ECO:0000259" key="2">
    <source>
        <dbReference type="PROSITE" id="PS50234"/>
    </source>
</evidence>
<dbReference type="Pfam" id="PF00092">
    <property type="entry name" value="VWA"/>
    <property type="match status" value="1"/>
</dbReference>
<dbReference type="PANTHER" id="PTHR34706">
    <property type="entry name" value="SLR1338 PROTEIN"/>
    <property type="match status" value="1"/>
</dbReference>
<dbReference type="PANTHER" id="PTHR34706:SF1">
    <property type="entry name" value="VWFA DOMAIN-CONTAINING PROTEIN"/>
    <property type="match status" value="1"/>
</dbReference>